<protein>
    <submittedName>
        <fullName evidence="1">Uncharacterized protein</fullName>
    </submittedName>
</protein>
<reference evidence="1" key="1">
    <citation type="submission" date="2014-11" db="EMBL/GenBank/DDBJ databases">
        <authorList>
            <person name="Amaro Gonzalez C."/>
        </authorList>
    </citation>
    <scope>NUCLEOTIDE SEQUENCE</scope>
</reference>
<sequence>MGARFAIDFFFFTGSLTLFPSFSVSRAKG</sequence>
<dbReference type="EMBL" id="GBXM01052810">
    <property type="protein sequence ID" value="JAH55767.1"/>
    <property type="molecule type" value="Transcribed_RNA"/>
</dbReference>
<evidence type="ECO:0000313" key="1">
    <source>
        <dbReference type="EMBL" id="JAH55767.1"/>
    </source>
</evidence>
<name>A0A0E9TQR1_ANGAN</name>
<dbReference type="AlphaFoldDB" id="A0A0E9TQR1"/>
<reference evidence="1" key="2">
    <citation type="journal article" date="2015" name="Fish Shellfish Immunol.">
        <title>Early steps in the European eel (Anguilla anguilla)-Vibrio vulnificus interaction in the gills: Role of the RtxA13 toxin.</title>
        <authorList>
            <person name="Callol A."/>
            <person name="Pajuelo D."/>
            <person name="Ebbesson L."/>
            <person name="Teles M."/>
            <person name="MacKenzie S."/>
            <person name="Amaro C."/>
        </authorList>
    </citation>
    <scope>NUCLEOTIDE SEQUENCE</scope>
</reference>
<proteinExistence type="predicted"/>
<organism evidence="1">
    <name type="scientific">Anguilla anguilla</name>
    <name type="common">European freshwater eel</name>
    <name type="synonym">Muraena anguilla</name>
    <dbReference type="NCBI Taxonomy" id="7936"/>
    <lineage>
        <taxon>Eukaryota</taxon>
        <taxon>Metazoa</taxon>
        <taxon>Chordata</taxon>
        <taxon>Craniata</taxon>
        <taxon>Vertebrata</taxon>
        <taxon>Euteleostomi</taxon>
        <taxon>Actinopterygii</taxon>
        <taxon>Neopterygii</taxon>
        <taxon>Teleostei</taxon>
        <taxon>Anguilliformes</taxon>
        <taxon>Anguillidae</taxon>
        <taxon>Anguilla</taxon>
    </lineage>
</organism>
<accession>A0A0E9TQR1</accession>